<dbReference type="SUPFAM" id="SSF53448">
    <property type="entry name" value="Nucleotide-diphospho-sugar transferases"/>
    <property type="match status" value="1"/>
</dbReference>
<dbReference type="InterPro" id="IPR029044">
    <property type="entry name" value="Nucleotide-diphossugar_trans"/>
</dbReference>
<evidence type="ECO:0000256" key="6">
    <source>
        <dbReference type="ARBA" id="ARBA00022989"/>
    </source>
</evidence>
<evidence type="ECO:0000256" key="7">
    <source>
        <dbReference type="ARBA" id="ARBA00023136"/>
    </source>
</evidence>
<evidence type="ECO:0000256" key="2">
    <source>
        <dbReference type="ARBA" id="ARBA00012543"/>
    </source>
</evidence>
<dbReference type="Proteomes" id="UP000044602">
    <property type="component" value="Unassembled WGS sequence"/>
</dbReference>
<dbReference type="PANTHER" id="PTHR22914">
    <property type="entry name" value="CHITIN SYNTHASE"/>
    <property type="match status" value="1"/>
</dbReference>
<proteinExistence type="predicted"/>
<keyword evidence="4" id="KW-0808">Transferase</keyword>
<protein>
    <recommendedName>
        <fullName evidence="2">chitin synthase</fullName>
        <ecNumber evidence="2">2.4.1.16</ecNumber>
    </recommendedName>
</protein>
<dbReference type="AlphaFoldDB" id="A0A0G4N4C3"/>
<dbReference type="EMBL" id="CVQH01026861">
    <property type="protein sequence ID" value="CRK41229.1"/>
    <property type="molecule type" value="Genomic_DNA"/>
</dbReference>
<sequence>MAMNLPPLAGSGGAHTQPSLPALPAHLQSDTHLTAHLASRFHLSLPTAQLSSHALISLNTYTSSSKGPDGGKEGSAMAGAEEMAERAWLRLGHRSENQAVVFLREIVEAYATIRVDTLHMKNLLHLGEDRYLTTLLLKFHNKYKTKYIFRAHAWTIAPDSWAVFMSQRRRWINSTVHNLIELIPMAQLCGFCCFSMRFIVFVDLLSTVLQPVTM</sequence>
<dbReference type="GO" id="GO:0016020">
    <property type="term" value="C:membrane"/>
    <property type="evidence" value="ECO:0007669"/>
    <property type="project" value="UniProtKB-SubCell"/>
</dbReference>
<comment type="subcellular location">
    <subcellularLocation>
        <location evidence="1">Membrane</location>
        <topology evidence="1">Multi-pass membrane protein</topology>
    </subcellularLocation>
</comment>
<evidence type="ECO:0000256" key="4">
    <source>
        <dbReference type="ARBA" id="ARBA00022679"/>
    </source>
</evidence>
<evidence type="ECO:0000256" key="9">
    <source>
        <dbReference type="SAM" id="MobiDB-lite"/>
    </source>
</evidence>
<evidence type="ECO:0000256" key="3">
    <source>
        <dbReference type="ARBA" id="ARBA00022676"/>
    </source>
</evidence>
<feature type="region of interest" description="Disordered" evidence="9">
    <location>
        <begin position="1"/>
        <end position="23"/>
    </location>
</feature>
<dbReference type="GO" id="GO:0031505">
    <property type="term" value="P:fungal-type cell wall organization"/>
    <property type="evidence" value="ECO:0007669"/>
    <property type="project" value="TreeGrafter"/>
</dbReference>
<feature type="non-terminal residue" evidence="10">
    <location>
        <position position="214"/>
    </location>
</feature>
<dbReference type="EC" id="2.4.1.16" evidence="2"/>
<gene>
    <name evidence="10" type="ORF">BN1708_016867</name>
</gene>
<keyword evidence="11" id="KW-1185">Reference proteome</keyword>
<evidence type="ECO:0000313" key="10">
    <source>
        <dbReference type="EMBL" id="CRK41229.1"/>
    </source>
</evidence>
<keyword evidence="7" id="KW-0472">Membrane</keyword>
<comment type="catalytic activity">
    <reaction evidence="8">
        <text>[(1-&gt;4)-N-acetyl-beta-D-glucosaminyl](n) + UDP-N-acetyl-alpha-D-glucosamine = [(1-&gt;4)-N-acetyl-beta-D-glucosaminyl](n+1) + UDP + H(+)</text>
        <dbReference type="Rhea" id="RHEA:16637"/>
        <dbReference type="Rhea" id="RHEA-COMP:9593"/>
        <dbReference type="Rhea" id="RHEA-COMP:9595"/>
        <dbReference type="ChEBI" id="CHEBI:15378"/>
        <dbReference type="ChEBI" id="CHEBI:17029"/>
        <dbReference type="ChEBI" id="CHEBI:57705"/>
        <dbReference type="ChEBI" id="CHEBI:58223"/>
        <dbReference type="EC" id="2.4.1.16"/>
    </reaction>
    <physiologicalReaction direction="left-to-right" evidence="8">
        <dbReference type="Rhea" id="RHEA:16638"/>
    </physiologicalReaction>
</comment>
<dbReference type="GO" id="GO:0004100">
    <property type="term" value="F:chitin synthase activity"/>
    <property type="evidence" value="ECO:0007669"/>
    <property type="project" value="UniProtKB-EC"/>
</dbReference>
<keyword evidence="3" id="KW-0328">Glycosyltransferase</keyword>
<evidence type="ECO:0000313" key="11">
    <source>
        <dbReference type="Proteomes" id="UP000044602"/>
    </source>
</evidence>
<reference evidence="10 11" key="1">
    <citation type="submission" date="2015-05" db="EMBL/GenBank/DDBJ databases">
        <authorList>
            <person name="Wang D.B."/>
            <person name="Wang M."/>
        </authorList>
    </citation>
    <scope>NUCLEOTIDE SEQUENCE [LARGE SCALE GENOMIC DNA]</scope>
    <source>
        <strain evidence="10">VL1</strain>
    </source>
</reference>
<dbReference type="Pfam" id="PF03142">
    <property type="entry name" value="Chitin_synth_2"/>
    <property type="match status" value="1"/>
</dbReference>
<dbReference type="InterPro" id="IPR004835">
    <property type="entry name" value="Chitin_synth"/>
</dbReference>
<dbReference type="GO" id="GO:0030428">
    <property type="term" value="C:cell septum"/>
    <property type="evidence" value="ECO:0007669"/>
    <property type="project" value="TreeGrafter"/>
</dbReference>
<name>A0A0G4N4C3_VERLO</name>
<keyword evidence="5" id="KW-0812">Transmembrane</keyword>
<dbReference type="STRING" id="100787.A0A0G4N4C3"/>
<evidence type="ECO:0000256" key="8">
    <source>
        <dbReference type="ARBA" id="ARBA00049510"/>
    </source>
</evidence>
<dbReference type="PANTHER" id="PTHR22914:SF45">
    <property type="entry name" value="CHITIN SYNTHASE"/>
    <property type="match status" value="1"/>
</dbReference>
<accession>A0A0G4N4C3</accession>
<evidence type="ECO:0000256" key="5">
    <source>
        <dbReference type="ARBA" id="ARBA00022692"/>
    </source>
</evidence>
<organism evidence="10 11">
    <name type="scientific">Verticillium longisporum</name>
    <name type="common">Verticillium dahliae var. longisporum</name>
    <dbReference type="NCBI Taxonomy" id="100787"/>
    <lineage>
        <taxon>Eukaryota</taxon>
        <taxon>Fungi</taxon>
        <taxon>Dikarya</taxon>
        <taxon>Ascomycota</taxon>
        <taxon>Pezizomycotina</taxon>
        <taxon>Sordariomycetes</taxon>
        <taxon>Hypocreomycetidae</taxon>
        <taxon>Glomerellales</taxon>
        <taxon>Plectosphaerellaceae</taxon>
        <taxon>Verticillium</taxon>
    </lineage>
</organism>
<evidence type="ECO:0000256" key="1">
    <source>
        <dbReference type="ARBA" id="ARBA00004141"/>
    </source>
</evidence>
<keyword evidence="6" id="KW-1133">Transmembrane helix</keyword>
<dbReference type="GO" id="GO:0006031">
    <property type="term" value="P:chitin biosynthetic process"/>
    <property type="evidence" value="ECO:0007669"/>
    <property type="project" value="TreeGrafter"/>
</dbReference>
<dbReference type="GO" id="GO:0071944">
    <property type="term" value="C:cell periphery"/>
    <property type="evidence" value="ECO:0007669"/>
    <property type="project" value="TreeGrafter"/>
</dbReference>